<evidence type="ECO:0000313" key="1">
    <source>
        <dbReference type="EMBL" id="MFB2653883.1"/>
    </source>
</evidence>
<comment type="caution">
    <text evidence="1">The sequence shown here is derived from an EMBL/GenBank/DDBJ whole genome shotgun (WGS) entry which is preliminary data.</text>
</comment>
<dbReference type="PROSITE" id="PS51257">
    <property type="entry name" value="PROKAR_LIPOPROTEIN"/>
    <property type="match status" value="1"/>
</dbReference>
<dbReference type="RefSeq" id="WP_374919593.1">
    <property type="nucleotide sequence ID" value="NZ_JBHFGJ010000006.1"/>
</dbReference>
<dbReference type="EMBL" id="JBHFGJ010000006">
    <property type="protein sequence ID" value="MFB2653883.1"/>
    <property type="molecule type" value="Genomic_DNA"/>
</dbReference>
<evidence type="ECO:0000313" key="2">
    <source>
        <dbReference type="Proteomes" id="UP001576726"/>
    </source>
</evidence>
<reference evidence="1 2" key="1">
    <citation type="submission" date="2024-09" db="EMBL/GenBank/DDBJ databases">
        <authorList>
            <person name="Zhang Y."/>
        </authorList>
    </citation>
    <scope>NUCLEOTIDE SEQUENCE [LARGE SCALE GENOMIC DNA]</scope>
    <source>
        <strain evidence="1 2">SH314</strain>
    </source>
</reference>
<protein>
    <recommendedName>
        <fullName evidence="3">Lipoprotein</fullName>
    </recommendedName>
</protein>
<sequence>MYKFIVILAAVTLLSGCETLGGAWTKKSSIAFQENSGGSLSIWNAEMSAAVAYNSGQICMQRALAVKTIDAKTALKVSDAMLALSKTAQAVADKGGNDLVSVSNSLKETAQLLTTSTERTTFLDLGMFYTCQISANGGLTDTQTAELIRVISIAGASIGTTKSDEILKEANGKTITPGDNLATPKSAIISGQ</sequence>
<accession>A0ABV4VXL0</accession>
<organism evidence="1 2">
    <name type="scientific">Shewanella seohaensis</name>
    <dbReference type="NCBI Taxonomy" id="755175"/>
    <lineage>
        <taxon>Bacteria</taxon>
        <taxon>Pseudomonadati</taxon>
        <taxon>Pseudomonadota</taxon>
        <taxon>Gammaproteobacteria</taxon>
        <taxon>Alteromonadales</taxon>
        <taxon>Shewanellaceae</taxon>
        <taxon>Shewanella</taxon>
    </lineage>
</organism>
<evidence type="ECO:0008006" key="3">
    <source>
        <dbReference type="Google" id="ProtNLM"/>
    </source>
</evidence>
<name>A0ABV4VXL0_9GAMM</name>
<gene>
    <name evidence="1" type="ORF">ACE02L_14180</name>
</gene>
<proteinExistence type="predicted"/>
<dbReference type="Proteomes" id="UP001576726">
    <property type="component" value="Unassembled WGS sequence"/>
</dbReference>
<keyword evidence="2" id="KW-1185">Reference proteome</keyword>